<feature type="transmembrane region" description="Helical" evidence="1">
    <location>
        <begin position="27"/>
        <end position="46"/>
    </location>
</feature>
<organism evidence="2 3">
    <name type="scientific">Halapricum desulfuricans</name>
    <dbReference type="NCBI Taxonomy" id="2841257"/>
    <lineage>
        <taxon>Archaea</taxon>
        <taxon>Methanobacteriati</taxon>
        <taxon>Methanobacteriota</taxon>
        <taxon>Stenosarchaea group</taxon>
        <taxon>Halobacteria</taxon>
        <taxon>Halobacteriales</taxon>
        <taxon>Haloarculaceae</taxon>
        <taxon>Halapricum</taxon>
    </lineage>
</organism>
<accession>A0A897N178</accession>
<keyword evidence="1" id="KW-0812">Transmembrane</keyword>
<sequence length="49" mass="5243">MTGDEIDVSTALASIFAPGKLDREDALLLWTGVNTVLFATLIYLEVSDG</sequence>
<keyword evidence="1" id="KW-0472">Membrane</keyword>
<evidence type="ECO:0000313" key="2">
    <source>
        <dbReference type="EMBL" id="QSG06467.1"/>
    </source>
</evidence>
<evidence type="ECO:0000256" key="1">
    <source>
        <dbReference type="SAM" id="Phobius"/>
    </source>
</evidence>
<reference evidence="2" key="1">
    <citation type="submission" date="2020-11" db="EMBL/GenBank/DDBJ databases">
        <title>Carbohydrate-dependent, anaerobic sulfur respiration: A novel catabolism in halophilic archaea.</title>
        <authorList>
            <person name="Sorokin D.Y."/>
            <person name="Messina E."/>
            <person name="Smedile F."/>
            <person name="La Cono V."/>
            <person name="Hallsworth J.E."/>
            <person name="Yakimov M.M."/>
        </authorList>
    </citation>
    <scope>NUCLEOTIDE SEQUENCE</scope>
    <source>
        <strain evidence="2">HSR12-1</strain>
    </source>
</reference>
<dbReference type="Proteomes" id="UP000663525">
    <property type="component" value="Chromosome"/>
</dbReference>
<keyword evidence="1" id="KW-1133">Transmembrane helix</keyword>
<protein>
    <submittedName>
        <fullName evidence="2">Uncharacterized protein</fullName>
    </submittedName>
</protein>
<dbReference type="AlphaFoldDB" id="A0A897N178"/>
<gene>
    <name evidence="2" type="ORF">HSR121_2136</name>
</gene>
<name>A0A897N178_9EURY</name>
<dbReference type="EMBL" id="CP064787">
    <property type="protein sequence ID" value="QSG06467.1"/>
    <property type="molecule type" value="Genomic_DNA"/>
</dbReference>
<proteinExistence type="predicted"/>
<evidence type="ECO:0000313" key="3">
    <source>
        <dbReference type="Proteomes" id="UP000663525"/>
    </source>
</evidence>